<gene>
    <name evidence="1" type="ORF">DFR24_4860</name>
</gene>
<name>A0A4S3JYM5_9GAMM</name>
<dbReference type="RefSeq" id="WP_133883999.1">
    <property type="nucleotide sequence ID" value="NZ_MWIN01000043.1"/>
</dbReference>
<dbReference type="GO" id="GO:0032259">
    <property type="term" value="P:methylation"/>
    <property type="evidence" value="ECO:0007669"/>
    <property type="project" value="UniProtKB-KW"/>
</dbReference>
<dbReference type="EMBL" id="SOBT01000013">
    <property type="protein sequence ID" value="TDU23333.1"/>
    <property type="molecule type" value="Genomic_DNA"/>
</dbReference>
<keyword evidence="1" id="KW-0808">Transferase</keyword>
<dbReference type="AlphaFoldDB" id="A0A4S3JYM5"/>
<dbReference type="Pfam" id="PF13578">
    <property type="entry name" value="Methyltransf_24"/>
    <property type="match status" value="1"/>
</dbReference>
<dbReference type="InterPro" id="IPR029063">
    <property type="entry name" value="SAM-dependent_MTases_sf"/>
</dbReference>
<keyword evidence="1" id="KW-0489">Methyltransferase</keyword>
<organism evidence="1 2">
    <name type="scientific">Panacagrimonas perspica</name>
    <dbReference type="NCBI Taxonomy" id="381431"/>
    <lineage>
        <taxon>Bacteria</taxon>
        <taxon>Pseudomonadati</taxon>
        <taxon>Pseudomonadota</taxon>
        <taxon>Gammaproteobacteria</taxon>
        <taxon>Nevskiales</taxon>
        <taxon>Nevskiaceae</taxon>
        <taxon>Panacagrimonas</taxon>
    </lineage>
</organism>
<reference evidence="1 2" key="1">
    <citation type="submission" date="2019-03" db="EMBL/GenBank/DDBJ databases">
        <title>Genomic Encyclopedia of Type Strains, Phase IV (KMG-IV): sequencing the most valuable type-strain genomes for metagenomic binning, comparative biology and taxonomic classification.</title>
        <authorList>
            <person name="Goeker M."/>
        </authorList>
    </citation>
    <scope>NUCLEOTIDE SEQUENCE [LARGE SCALE GENOMIC DNA]</scope>
    <source>
        <strain evidence="1 2">DSM 26377</strain>
    </source>
</reference>
<evidence type="ECO:0000313" key="2">
    <source>
        <dbReference type="Proteomes" id="UP000295341"/>
    </source>
</evidence>
<sequence length="263" mass="28973">MKGSFLFFLARPHYLPEALRRMRRRIGLNLLPRPLGKDRGPAERWAAARAISSDEAIRLLTGHDAQAVETLFPQIWDGALDRATRCPVKMGGAGLANLLYHLALHVRATRVVETGVAYGFSSLALLLALRETNGRLTSVDMPYPGRGNEQYVGCVVPEELRPLWALLRYPDSIGLPRAIKAMAGPLDLFHYDSDKQYEGRAWAYPLAWKHLRAGGLLVSDDIDDNTAFRDFAEHINVEPVVVRGAGPGGAGTRFVGILRKPAG</sequence>
<dbReference type="Gene3D" id="3.40.50.150">
    <property type="entry name" value="Vaccinia Virus protein VP39"/>
    <property type="match status" value="1"/>
</dbReference>
<keyword evidence="2" id="KW-1185">Reference proteome</keyword>
<accession>A0A4S3JYM5</accession>
<comment type="caution">
    <text evidence="1">The sequence shown here is derived from an EMBL/GenBank/DDBJ whole genome shotgun (WGS) entry which is preliminary data.</text>
</comment>
<dbReference type="GO" id="GO:0008168">
    <property type="term" value="F:methyltransferase activity"/>
    <property type="evidence" value="ECO:0007669"/>
    <property type="project" value="UniProtKB-KW"/>
</dbReference>
<protein>
    <submittedName>
        <fullName evidence="1">Methyltransferase family protein</fullName>
    </submittedName>
</protein>
<dbReference type="OrthoDB" id="582170at2"/>
<proteinExistence type="predicted"/>
<dbReference type="SUPFAM" id="SSF53335">
    <property type="entry name" value="S-adenosyl-L-methionine-dependent methyltransferases"/>
    <property type="match status" value="1"/>
</dbReference>
<evidence type="ECO:0000313" key="1">
    <source>
        <dbReference type="EMBL" id="TDU23333.1"/>
    </source>
</evidence>
<dbReference type="Proteomes" id="UP000295341">
    <property type="component" value="Unassembled WGS sequence"/>
</dbReference>